<dbReference type="OrthoDB" id="559598at2"/>
<evidence type="ECO:0000256" key="1">
    <source>
        <dbReference type="ARBA" id="ARBA00004170"/>
    </source>
</evidence>
<organism evidence="6 7">
    <name type="scientific">Rippkaea orientalis (strain PCC 8801 / RF-1)</name>
    <name type="common">Cyanothece sp. (strain PCC 8801)</name>
    <dbReference type="NCBI Taxonomy" id="41431"/>
    <lineage>
        <taxon>Bacteria</taxon>
        <taxon>Bacillati</taxon>
        <taxon>Cyanobacteriota</taxon>
        <taxon>Cyanophyceae</taxon>
        <taxon>Oscillatoriophycideae</taxon>
        <taxon>Chroococcales</taxon>
        <taxon>Aphanothecaceae</taxon>
        <taxon>Rippkaea</taxon>
        <taxon>Rippkaea orientalis</taxon>
    </lineage>
</organism>
<proteinExistence type="inferred from homology"/>
<keyword evidence="7" id="KW-1185">Reference proteome</keyword>
<dbReference type="Proteomes" id="UP000008204">
    <property type="component" value="Chromosome"/>
</dbReference>
<keyword evidence="2 5" id="KW-0602">Photosynthesis</keyword>
<evidence type="ECO:0000256" key="3">
    <source>
        <dbReference type="ARBA" id="ARBA00023136"/>
    </source>
</evidence>
<evidence type="ECO:0000256" key="4">
    <source>
        <dbReference type="ARBA" id="ARBA00023276"/>
    </source>
</evidence>
<dbReference type="HOGENOM" id="CLU_137323_0_0_3"/>
<dbReference type="GO" id="GO:0015979">
    <property type="term" value="P:photosynthesis"/>
    <property type="evidence" value="ECO:0007669"/>
    <property type="project" value="UniProtKB-KW"/>
</dbReference>
<reference evidence="7" key="1">
    <citation type="journal article" date="2011" name="MBio">
        <title>Novel metabolic attributes of the genus Cyanothece, comprising a group of unicellular nitrogen-fixing Cyanobacteria.</title>
        <authorList>
            <person name="Bandyopadhyay A."/>
            <person name="Elvitigala T."/>
            <person name="Welsh E."/>
            <person name="Stockel J."/>
            <person name="Liberton M."/>
            <person name="Min H."/>
            <person name="Sherman L.A."/>
            <person name="Pakrasi H.B."/>
        </authorList>
    </citation>
    <scope>NUCLEOTIDE SEQUENCE [LARGE SCALE GENOMIC DNA]</scope>
    <source>
        <strain evidence="7">PCC 8801</strain>
    </source>
</reference>
<keyword evidence="4 5" id="KW-0604">Photosystem II</keyword>
<dbReference type="PANTHER" id="PTHR34963:SF2">
    <property type="entry name" value="PHOTOSYSTEM II REACTION CENTER PSB28 PROTEIN, CHLOROPLASTIC"/>
    <property type="match status" value="1"/>
</dbReference>
<evidence type="ECO:0000313" key="7">
    <source>
        <dbReference type="Proteomes" id="UP000008204"/>
    </source>
</evidence>
<dbReference type="AlphaFoldDB" id="B7K1J8"/>
<sequence length="124" mass="14358">MTTAMPSIEFFVGISEELSNVSLRRSKETGIRNVLLIFDTLKSLEKFKSFTQQTYGDLRLIDCEGEISVKPSSLKIIWGGDEGDELRQVRCGFEIEQDDHWDRFMRFMNRYAEANGMGYQDTNK</sequence>
<keyword evidence="3" id="KW-0472">Membrane</keyword>
<protein>
    <recommendedName>
        <fullName evidence="5">Photosystem II reaction center Psb28 protein</fullName>
    </recommendedName>
</protein>
<dbReference type="NCBIfam" id="TIGR03047">
    <property type="entry name" value="PS_II_psb28"/>
    <property type="match status" value="1"/>
</dbReference>
<dbReference type="InterPro" id="IPR038676">
    <property type="entry name" value="Psb28_c1_sf"/>
</dbReference>
<dbReference type="Gene3D" id="2.40.30.220">
    <property type="entry name" value="Photosystem II Psb28"/>
    <property type="match status" value="1"/>
</dbReference>
<comment type="subcellular location">
    <subcellularLocation>
        <location evidence="1">Membrane</location>
        <topology evidence="1">Peripheral membrane protein</topology>
    </subcellularLocation>
</comment>
<dbReference type="eggNOG" id="COG3310">
    <property type="taxonomic scope" value="Bacteria"/>
</dbReference>
<evidence type="ECO:0000313" key="6">
    <source>
        <dbReference type="EMBL" id="ACK67540.1"/>
    </source>
</evidence>
<dbReference type="EMBL" id="CP001287">
    <property type="protein sequence ID" value="ACK67540.1"/>
    <property type="molecule type" value="Genomic_DNA"/>
</dbReference>
<dbReference type="Pfam" id="PF03912">
    <property type="entry name" value="Psb28"/>
    <property type="match status" value="1"/>
</dbReference>
<dbReference type="RefSeq" id="WP_012596798.1">
    <property type="nucleotide sequence ID" value="NC_011726.1"/>
</dbReference>
<comment type="similarity">
    <text evidence="5">Belongs to the Psb28 family.</text>
</comment>
<dbReference type="PANTHER" id="PTHR34963">
    <property type="match status" value="1"/>
</dbReference>
<evidence type="ECO:0000256" key="5">
    <source>
        <dbReference type="RuleBase" id="RU003509"/>
    </source>
</evidence>
<dbReference type="InterPro" id="IPR005610">
    <property type="entry name" value="PSII_Psb28_class-1"/>
</dbReference>
<gene>
    <name evidence="6" type="ordered locus">PCC8801_3577</name>
</gene>
<dbReference type="STRING" id="41431.PCC8801_3577"/>
<name>B7K1J8_RIPO1</name>
<dbReference type="KEGG" id="cyp:PCC8801_3577"/>
<evidence type="ECO:0000256" key="2">
    <source>
        <dbReference type="ARBA" id="ARBA00022531"/>
    </source>
</evidence>
<dbReference type="GO" id="GO:0009654">
    <property type="term" value="C:photosystem II oxygen evolving complex"/>
    <property type="evidence" value="ECO:0007669"/>
    <property type="project" value="InterPro"/>
</dbReference>
<accession>B7K1J8</accession>